<dbReference type="GO" id="GO:0005829">
    <property type="term" value="C:cytosol"/>
    <property type="evidence" value="ECO:0007669"/>
    <property type="project" value="TreeGrafter"/>
</dbReference>
<dbReference type="Proteomes" id="UP000323046">
    <property type="component" value="Chromosome"/>
</dbReference>
<feature type="region of interest" description="Disordered" evidence="5">
    <location>
        <begin position="329"/>
        <end position="360"/>
    </location>
</feature>
<evidence type="ECO:0000256" key="1">
    <source>
        <dbReference type="ARBA" id="ARBA00022679"/>
    </source>
</evidence>
<dbReference type="EMBL" id="CP029193">
    <property type="protein sequence ID" value="QES25645.1"/>
    <property type="molecule type" value="Genomic_DNA"/>
</dbReference>
<dbReference type="GO" id="GO:0004371">
    <property type="term" value="F:glycerone kinase activity"/>
    <property type="evidence" value="ECO:0007669"/>
    <property type="project" value="InterPro"/>
</dbReference>
<evidence type="ECO:0000259" key="6">
    <source>
        <dbReference type="PROSITE" id="PS51480"/>
    </source>
</evidence>
<evidence type="ECO:0000256" key="3">
    <source>
        <dbReference type="ARBA" id="ARBA00022777"/>
    </source>
</evidence>
<dbReference type="Gene3D" id="3.40.50.10440">
    <property type="entry name" value="Dihydroxyacetone kinase, domain 1"/>
    <property type="match status" value="1"/>
</dbReference>
<evidence type="ECO:0000256" key="4">
    <source>
        <dbReference type="ARBA" id="ARBA00022840"/>
    </source>
</evidence>
<evidence type="ECO:0000313" key="8">
    <source>
        <dbReference type="EMBL" id="QES25645.1"/>
    </source>
</evidence>
<dbReference type="FunFam" id="3.40.50.10440:FF:000001">
    <property type="entry name" value="Dihydroxyacetone kinase, DhaK subunit"/>
    <property type="match status" value="1"/>
</dbReference>
<dbReference type="NCBIfam" id="NF011049">
    <property type="entry name" value="PRK14479.1"/>
    <property type="match status" value="1"/>
</dbReference>
<dbReference type="SMART" id="SM01120">
    <property type="entry name" value="Dak2"/>
    <property type="match status" value="1"/>
</dbReference>
<protein>
    <submittedName>
        <fullName evidence="8">Glycerol kinase</fullName>
    </submittedName>
</protein>
<accession>A0A5P2B580</accession>
<dbReference type="PANTHER" id="PTHR28629">
    <property type="entry name" value="TRIOKINASE/FMN CYCLASE"/>
    <property type="match status" value="1"/>
</dbReference>
<dbReference type="InterPro" id="IPR036117">
    <property type="entry name" value="DhaL_dom_sf"/>
</dbReference>
<dbReference type="SUPFAM" id="SSF82549">
    <property type="entry name" value="DAK1/DegV-like"/>
    <property type="match status" value="1"/>
</dbReference>
<evidence type="ECO:0000256" key="2">
    <source>
        <dbReference type="ARBA" id="ARBA00022741"/>
    </source>
</evidence>
<evidence type="ECO:0000256" key="5">
    <source>
        <dbReference type="SAM" id="MobiDB-lite"/>
    </source>
</evidence>
<evidence type="ECO:0000259" key="7">
    <source>
        <dbReference type="PROSITE" id="PS51481"/>
    </source>
</evidence>
<dbReference type="InterPro" id="IPR004006">
    <property type="entry name" value="DhaK_dom"/>
</dbReference>
<gene>
    <name evidence="8" type="ORF">DEJ47_03525</name>
</gene>
<dbReference type="GO" id="GO:0019563">
    <property type="term" value="P:glycerol catabolic process"/>
    <property type="evidence" value="ECO:0007669"/>
    <property type="project" value="TreeGrafter"/>
</dbReference>
<sequence>MSHFLPETDAVPTAARGLALAHPGMIEVNESPLYLRARDADPARTVALVSGGGSGHEPLHTGLLGRGGLDAVCPGEIFASPHNRQIYEASAAAAKSGGVLHIVKNYTGDVINFQIAAERLRHDGIPVATVLVDDDLATDSADSATGRRGTAATVVVEKLLGAAADRGATLEELTDLGRRVVARSRSIAVAARAQTSPTTLHRAFELDEGTLDYGVGIHGERGIRTIARPATGDLVRRMADDLLDALPDGPDDVLALVNGLGATTELELNAIAVLLNDELTARGLRPVLVVPGTFTAALDMAGFSLTLTRLEDGWADLWTAPTRTPLVLPRPLEGAVGGETPESPVRKPANTRASAPHETGDRALLDRYARTVTQVRDNLTKLDQLVGDGDFGDNLAGGVRRAVKLADETGMDGTAALADAFLNDVGGTSGPLFGLLFQHLAAASPADGGAPTADALAEAAEAGHAAIHRVGGAVPGDCTLVDALAPAAESLTAARGADAPEAPLTEAAQAAIRGALATASLRPRRGRASYVGDHALGVPDPGALAVALLFMALADIHEPATAPRLPAPGHITVI</sequence>
<dbReference type="InterPro" id="IPR050861">
    <property type="entry name" value="Dihydroxyacetone_Kinase"/>
</dbReference>
<dbReference type="PROSITE" id="PS51481">
    <property type="entry name" value="DHAK"/>
    <property type="match status" value="1"/>
</dbReference>
<dbReference type="SUPFAM" id="SSF101473">
    <property type="entry name" value="DhaL-like"/>
    <property type="match status" value="1"/>
</dbReference>
<dbReference type="PROSITE" id="PS51480">
    <property type="entry name" value="DHAL"/>
    <property type="match status" value="1"/>
</dbReference>
<dbReference type="Pfam" id="PF02734">
    <property type="entry name" value="Dak2"/>
    <property type="match status" value="1"/>
</dbReference>
<dbReference type="Gene3D" id="3.30.1180.20">
    <property type="entry name" value="Dihydroxyacetone kinase, domain 2"/>
    <property type="match status" value="1"/>
</dbReference>
<name>A0A5P2B580_STRVZ</name>
<keyword evidence="2" id="KW-0547">Nucleotide-binding</keyword>
<keyword evidence="1" id="KW-0808">Transferase</keyword>
<evidence type="ECO:0000313" key="9">
    <source>
        <dbReference type="Proteomes" id="UP000323046"/>
    </source>
</evidence>
<dbReference type="FunFam" id="1.25.40.340:FF:000002">
    <property type="entry name" value="Dihydroxyacetone kinase, L subunit"/>
    <property type="match status" value="1"/>
</dbReference>
<dbReference type="Gene3D" id="1.25.40.340">
    <property type="match status" value="1"/>
</dbReference>
<proteinExistence type="predicted"/>
<dbReference type="PANTHER" id="PTHR28629:SF4">
    <property type="entry name" value="TRIOKINASE_FMN CYCLASE"/>
    <property type="match status" value="1"/>
</dbReference>
<keyword evidence="9" id="KW-1185">Reference proteome</keyword>
<reference evidence="8 9" key="1">
    <citation type="submission" date="2018-05" db="EMBL/GenBank/DDBJ databases">
        <title>Streptomyces venezuelae.</title>
        <authorList>
            <person name="Kim W."/>
            <person name="Lee N."/>
            <person name="Cho B.-K."/>
        </authorList>
    </citation>
    <scope>NUCLEOTIDE SEQUENCE [LARGE SCALE GENOMIC DNA]</scope>
    <source>
        <strain evidence="8 9">ATCC 14583</strain>
    </source>
</reference>
<feature type="domain" description="DhaK" evidence="7">
    <location>
        <begin position="6"/>
        <end position="327"/>
    </location>
</feature>
<dbReference type="OrthoDB" id="9806345at2"/>
<feature type="domain" description="DhaL" evidence="6">
    <location>
        <begin position="359"/>
        <end position="555"/>
    </location>
</feature>
<dbReference type="AlphaFoldDB" id="A0A5P2B580"/>
<dbReference type="InterPro" id="IPR004007">
    <property type="entry name" value="DhaL_dom"/>
</dbReference>
<keyword evidence="3 8" id="KW-0418">Kinase</keyword>
<dbReference type="Pfam" id="PF02733">
    <property type="entry name" value="Dak1"/>
    <property type="match status" value="1"/>
</dbReference>
<keyword evidence="4" id="KW-0067">ATP-binding</keyword>
<organism evidence="8 9">
    <name type="scientific">Streptomyces venezuelae</name>
    <dbReference type="NCBI Taxonomy" id="54571"/>
    <lineage>
        <taxon>Bacteria</taxon>
        <taxon>Bacillati</taxon>
        <taxon>Actinomycetota</taxon>
        <taxon>Actinomycetes</taxon>
        <taxon>Kitasatosporales</taxon>
        <taxon>Streptomycetaceae</taxon>
        <taxon>Streptomyces</taxon>
    </lineage>
</organism>
<dbReference type="RefSeq" id="WP_150164812.1">
    <property type="nucleotide sequence ID" value="NZ_CP029193.1"/>
</dbReference>
<dbReference type="GO" id="GO:0005524">
    <property type="term" value="F:ATP binding"/>
    <property type="evidence" value="ECO:0007669"/>
    <property type="project" value="UniProtKB-KW"/>
</dbReference>